<dbReference type="RefSeq" id="WP_077603620.1">
    <property type="nucleotide sequence ID" value="NZ_BMLW01000010.1"/>
</dbReference>
<dbReference type="EMBL" id="BMLW01000010">
    <property type="protein sequence ID" value="GGP13554.1"/>
    <property type="molecule type" value="Genomic_DNA"/>
</dbReference>
<dbReference type="Pfam" id="PF03864">
    <property type="entry name" value="Phage_cap_E"/>
    <property type="match status" value="1"/>
</dbReference>
<dbReference type="InterPro" id="IPR053738">
    <property type="entry name" value="Lambda_capsid_assembly"/>
</dbReference>
<name>A0ABQ2NYC2_9BACI</name>
<reference evidence="2" key="1">
    <citation type="journal article" date="2019" name="Int. J. Syst. Evol. Microbiol.">
        <title>The Global Catalogue of Microorganisms (GCM) 10K type strain sequencing project: providing services to taxonomists for standard genome sequencing and annotation.</title>
        <authorList>
            <consortium name="The Broad Institute Genomics Platform"/>
            <consortium name="The Broad Institute Genome Sequencing Center for Infectious Disease"/>
            <person name="Wu L."/>
            <person name="Ma J."/>
        </authorList>
    </citation>
    <scope>NUCLEOTIDE SEQUENCE [LARGE SCALE GENOMIC DNA]</scope>
    <source>
        <strain evidence="2">CGMCC 1.7693</strain>
    </source>
</reference>
<proteinExistence type="predicted"/>
<dbReference type="Gene3D" id="3.90.1690.10">
    <property type="entry name" value="phage-related protein like domain"/>
    <property type="match status" value="1"/>
</dbReference>
<accession>A0ABQ2NYC2</accession>
<sequence>MAGITHITELKPEALGALAREVDRAALETQDDLVGFMPDEQIYDLEFAANIVKTTSQMGAMIGFGAEPPIRDRDQVAKHLGEVAKFGWKDIITENELLKLHNPRNDQEFKALVDAISTNGAKMVKETRDRINVSKLQAIGTGKVTYNDNNVKLEIDFTDYIPDEHKVVLTGDNTWANPDHDVIGDLIEYSNQYEETNGKKADAIYLTRKVQALLLKNAVIVGEATGSNSGRTRVNNDELNSVLGAYGLPPVRLVKKTSATVKNALTGATETIELFPENRVVFVSSGVGTFKLGPTVENNFQPGIVLQAKDKDEPIQSILRTAASGFPVIENPGLLLYADVLEA</sequence>
<dbReference type="Proteomes" id="UP000641206">
    <property type="component" value="Unassembled WGS sequence"/>
</dbReference>
<dbReference type="InterPro" id="IPR005564">
    <property type="entry name" value="Major_capsid_GpE"/>
</dbReference>
<evidence type="ECO:0000313" key="2">
    <source>
        <dbReference type="Proteomes" id="UP000641206"/>
    </source>
</evidence>
<organism evidence="1 2">
    <name type="scientific">Oceanobacillus neutriphilus</name>
    <dbReference type="NCBI Taxonomy" id="531815"/>
    <lineage>
        <taxon>Bacteria</taxon>
        <taxon>Bacillati</taxon>
        <taxon>Bacillota</taxon>
        <taxon>Bacilli</taxon>
        <taxon>Bacillales</taxon>
        <taxon>Bacillaceae</taxon>
        <taxon>Oceanobacillus</taxon>
    </lineage>
</organism>
<evidence type="ECO:0008006" key="3">
    <source>
        <dbReference type="Google" id="ProtNLM"/>
    </source>
</evidence>
<comment type="caution">
    <text evidence="1">The sequence shown here is derived from an EMBL/GenBank/DDBJ whole genome shotgun (WGS) entry which is preliminary data.</text>
</comment>
<gene>
    <name evidence="1" type="ORF">GCM10011346_34010</name>
</gene>
<evidence type="ECO:0000313" key="1">
    <source>
        <dbReference type="EMBL" id="GGP13554.1"/>
    </source>
</evidence>
<keyword evidence="2" id="KW-1185">Reference proteome</keyword>
<protein>
    <recommendedName>
        <fullName evidence="3">Major capsid protein E</fullName>
    </recommendedName>
</protein>